<dbReference type="EMBL" id="JN882285">
    <property type="protein sequence ID" value="AFC21488.1"/>
    <property type="molecule type" value="Genomic_DNA"/>
</dbReference>
<accession>K4F6E4</accession>
<evidence type="ECO:0000313" key="2">
    <source>
        <dbReference type="Proteomes" id="UP000000457"/>
    </source>
</evidence>
<dbReference type="Proteomes" id="UP000000457">
    <property type="component" value="Segment"/>
</dbReference>
<organism evidence="1 2">
    <name type="scientific">Cronobacter phage vB_CsaM_GAP32</name>
    <dbReference type="NCBI Taxonomy" id="1141136"/>
    <lineage>
        <taxon>Viruses</taxon>
        <taxon>Duplodnaviria</taxon>
        <taxon>Heunggongvirae</taxon>
        <taxon>Uroviricota</taxon>
        <taxon>Caudoviricetes</taxon>
        <taxon>Mimasvirus</taxon>
        <taxon>Mimasvirus GAP32</taxon>
    </lineage>
</organism>
<sequence length="73" mass="8422">MSSSVNSSELEALKIRWYQLAIEGKPVIGEDEKLFNSLPRYVQEELKKAYLFGVNDECETWMIPQQVTAKVKN</sequence>
<reference evidence="1 2" key="1">
    <citation type="journal article" date="2014" name="Virology">
        <title>Supersize me: Cronobacter sakazakii phage GAP32.</title>
        <authorList>
            <person name="Abbasifar R."/>
            <person name="Griffiths M.W."/>
            <person name="Sabour P.M."/>
            <person name="Ackermann H.-W."/>
            <person name="Vandersteegen K."/>
            <person name="Lavigne R."/>
            <person name="Noben J.-P."/>
            <person name="Villa A.A."/>
            <person name="Abbasifar A."/>
            <person name="Nash J.H.E."/>
            <person name="Kropinski A.M."/>
        </authorList>
    </citation>
    <scope>NUCLEOTIDE SEQUENCE [LARGE SCALE GENOMIC DNA]</scope>
    <source>
        <strain evidence="1">GAP-32</strain>
    </source>
</reference>
<gene>
    <name evidence="1" type="ORF">GAP32_041</name>
</gene>
<dbReference type="KEGG" id="vg:13993778"/>
<protein>
    <submittedName>
        <fullName evidence="1">Uncharacterized protein</fullName>
    </submittedName>
</protein>
<dbReference type="RefSeq" id="YP_006987143.1">
    <property type="nucleotide sequence ID" value="NC_019401.1"/>
</dbReference>
<keyword evidence="2" id="KW-1185">Reference proteome</keyword>
<dbReference type="GeneID" id="13993778"/>
<name>K4F6E4_9CAUD</name>
<evidence type="ECO:0000313" key="1">
    <source>
        <dbReference type="EMBL" id="AFC21488.1"/>
    </source>
</evidence>
<proteinExistence type="predicted"/>